<organism evidence="1 2">
    <name type="scientific">Phialemonium thermophilum</name>
    <dbReference type="NCBI Taxonomy" id="223376"/>
    <lineage>
        <taxon>Eukaryota</taxon>
        <taxon>Fungi</taxon>
        <taxon>Dikarya</taxon>
        <taxon>Ascomycota</taxon>
        <taxon>Pezizomycotina</taxon>
        <taxon>Sordariomycetes</taxon>
        <taxon>Sordariomycetidae</taxon>
        <taxon>Cephalothecales</taxon>
        <taxon>Cephalothecaceae</taxon>
        <taxon>Phialemonium</taxon>
    </lineage>
</organism>
<proteinExistence type="predicted"/>
<comment type="caution">
    <text evidence="1">The sequence shown here is derived from an EMBL/GenBank/DDBJ whole genome shotgun (WGS) entry which is preliminary data.</text>
</comment>
<protein>
    <submittedName>
        <fullName evidence="1">Uncharacterized protein</fullName>
    </submittedName>
</protein>
<evidence type="ECO:0000313" key="1">
    <source>
        <dbReference type="EMBL" id="KAL1845278.1"/>
    </source>
</evidence>
<keyword evidence="2" id="KW-1185">Reference proteome</keyword>
<name>A0ABR3VUC2_9PEZI</name>
<dbReference type="Proteomes" id="UP001586593">
    <property type="component" value="Unassembled WGS sequence"/>
</dbReference>
<reference evidence="1 2" key="1">
    <citation type="journal article" date="2024" name="Commun. Biol.">
        <title>Comparative genomic analysis of thermophilic fungi reveals convergent evolutionary adaptations and gene losses.</title>
        <authorList>
            <person name="Steindorff A.S."/>
            <person name="Aguilar-Pontes M.V."/>
            <person name="Robinson A.J."/>
            <person name="Andreopoulos B."/>
            <person name="LaButti K."/>
            <person name="Kuo A."/>
            <person name="Mondo S."/>
            <person name="Riley R."/>
            <person name="Otillar R."/>
            <person name="Haridas S."/>
            <person name="Lipzen A."/>
            <person name="Grimwood J."/>
            <person name="Schmutz J."/>
            <person name="Clum A."/>
            <person name="Reid I.D."/>
            <person name="Moisan M.C."/>
            <person name="Butler G."/>
            <person name="Nguyen T.T.M."/>
            <person name="Dewar K."/>
            <person name="Conant G."/>
            <person name="Drula E."/>
            <person name="Henrissat B."/>
            <person name="Hansel C."/>
            <person name="Singer S."/>
            <person name="Hutchinson M.I."/>
            <person name="de Vries R.P."/>
            <person name="Natvig D.O."/>
            <person name="Powell A.J."/>
            <person name="Tsang A."/>
            <person name="Grigoriev I.V."/>
        </authorList>
    </citation>
    <scope>NUCLEOTIDE SEQUENCE [LARGE SCALE GENOMIC DNA]</scope>
    <source>
        <strain evidence="1 2">ATCC 24622</strain>
    </source>
</reference>
<accession>A0ABR3VUC2</accession>
<dbReference type="EMBL" id="JAZHXJ010001165">
    <property type="protein sequence ID" value="KAL1845278.1"/>
    <property type="molecule type" value="Genomic_DNA"/>
</dbReference>
<evidence type="ECO:0000313" key="2">
    <source>
        <dbReference type="Proteomes" id="UP001586593"/>
    </source>
</evidence>
<sequence>MMILCSAIQHHMTAIMGLDLQPLTLAMQKTQIGYNFLRVLQGIPLKYLQVGGEPVFEKIRVVASTLLELVEEADNESIKARARLCVERLLDVLAQLDSRARDELHSSGGQVILPA</sequence>
<gene>
    <name evidence="1" type="ORF">VTK73DRAFT_751</name>
</gene>